<sequence length="310" mass="34682">MSQRSKAAEGRKAIEKQPTTPLRQKLQSPRAIPPKPTSTGRLHTAPSAPSTTPTLPRANPIRRPHPRMLEPIAAGAKAMGIFKAAFAATGWTTLGATAGYVFWTRKTKIVDVPPTDYLFNSTFYARYNPNNAPVTQDLAVRRVPLTQIKPELLEKEGKLVESFCAGVWSGLGFAYQRRFLEKKYRADFVTQDHLWDTKDLQSNTYEIGTKITDHFEVISKTPSSIIVRCGDSPRIQDVRASDGLFEMTAEVKKDEGVAEFGLKSIFYNGLAQPDKESKVPQQGPMSNWIQWLHQQYDKVLMETAISNVSK</sequence>
<proteinExistence type="predicted"/>
<protein>
    <submittedName>
        <fullName evidence="2">Uncharacterized protein</fullName>
    </submittedName>
</protein>
<name>A0A8H6VKL9_9PEZI</name>
<reference evidence="2" key="1">
    <citation type="submission" date="2020-04" db="EMBL/GenBank/DDBJ databases">
        <title>Draft genome resource of the tomato pathogen Pseudocercospora fuligena.</title>
        <authorList>
            <person name="Zaccaron A."/>
        </authorList>
    </citation>
    <scope>NUCLEOTIDE SEQUENCE</scope>
    <source>
        <strain evidence="2">PF001</strain>
    </source>
</reference>
<dbReference type="EMBL" id="JABCIY010000175">
    <property type="protein sequence ID" value="KAF7190175.1"/>
    <property type="molecule type" value="Genomic_DNA"/>
</dbReference>
<feature type="region of interest" description="Disordered" evidence="1">
    <location>
        <begin position="1"/>
        <end position="65"/>
    </location>
</feature>
<keyword evidence="3" id="KW-1185">Reference proteome</keyword>
<dbReference type="OrthoDB" id="4436466at2759"/>
<feature type="compositionally biased region" description="Polar residues" evidence="1">
    <location>
        <begin position="17"/>
        <end position="27"/>
    </location>
</feature>
<evidence type="ECO:0000256" key="1">
    <source>
        <dbReference type="SAM" id="MobiDB-lite"/>
    </source>
</evidence>
<feature type="compositionally biased region" description="Basic and acidic residues" evidence="1">
    <location>
        <begin position="1"/>
        <end position="15"/>
    </location>
</feature>
<gene>
    <name evidence="2" type="ORF">HII31_08506</name>
</gene>
<comment type="caution">
    <text evidence="2">The sequence shown here is derived from an EMBL/GenBank/DDBJ whole genome shotgun (WGS) entry which is preliminary data.</text>
</comment>
<evidence type="ECO:0000313" key="3">
    <source>
        <dbReference type="Proteomes" id="UP000660729"/>
    </source>
</evidence>
<evidence type="ECO:0000313" key="2">
    <source>
        <dbReference type="EMBL" id="KAF7190175.1"/>
    </source>
</evidence>
<dbReference type="Proteomes" id="UP000660729">
    <property type="component" value="Unassembled WGS sequence"/>
</dbReference>
<organism evidence="2 3">
    <name type="scientific">Pseudocercospora fuligena</name>
    <dbReference type="NCBI Taxonomy" id="685502"/>
    <lineage>
        <taxon>Eukaryota</taxon>
        <taxon>Fungi</taxon>
        <taxon>Dikarya</taxon>
        <taxon>Ascomycota</taxon>
        <taxon>Pezizomycotina</taxon>
        <taxon>Dothideomycetes</taxon>
        <taxon>Dothideomycetidae</taxon>
        <taxon>Mycosphaerellales</taxon>
        <taxon>Mycosphaerellaceae</taxon>
        <taxon>Pseudocercospora</taxon>
    </lineage>
</organism>
<accession>A0A8H6VKL9</accession>
<dbReference type="AlphaFoldDB" id="A0A8H6VKL9"/>
<feature type="compositionally biased region" description="Low complexity" evidence="1">
    <location>
        <begin position="44"/>
        <end position="56"/>
    </location>
</feature>